<dbReference type="Pfam" id="PF13817">
    <property type="entry name" value="DDE_Tnp_IS66_C"/>
    <property type="match status" value="1"/>
</dbReference>
<sequence length="71" mass="7879">MTHDPPLQRKNALFAGHDAGAQNWALLASLFEACKLNQFEPHGYLTGVLTASVKGHTQKDSDQLLPWNFKC</sequence>
<accession>A0ABS6WQR8</accession>
<comment type="caution">
    <text evidence="2">The sequence shown here is derived from an EMBL/GenBank/DDBJ whole genome shotgun (WGS) entry which is preliminary data.</text>
</comment>
<organism evidence="2 3">
    <name type="scientific">Pseudohoeflea coraliihabitans</name>
    <dbReference type="NCBI Taxonomy" id="2860393"/>
    <lineage>
        <taxon>Bacteria</taxon>
        <taxon>Pseudomonadati</taxon>
        <taxon>Pseudomonadota</taxon>
        <taxon>Alphaproteobacteria</taxon>
        <taxon>Hyphomicrobiales</taxon>
        <taxon>Rhizobiaceae</taxon>
        <taxon>Pseudohoeflea</taxon>
    </lineage>
</organism>
<evidence type="ECO:0000313" key="2">
    <source>
        <dbReference type="EMBL" id="MBW3097737.1"/>
    </source>
</evidence>
<dbReference type="Proteomes" id="UP001430804">
    <property type="component" value="Unassembled WGS sequence"/>
</dbReference>
<protein>
    <submittedName>
        <fullName evidence="2">Transposase domain-containing protein</fullName>
    </submittedName>
</protein>
<evidence type="ECO:0000313" key="3">
    <source>
        <dbReference type="Proteomes" id="UP001430804"/>
    </source>
</evidence>
<dbReference type="InterPro" id="IPR039552">
    <property type="entry name" value="IS66_C"/>
</dbReference>
<dbReference type="EMBL" id="JAHWQX010000002">
    <property type="protein sequence ID" value="MBW3097737.1"/>
    <property type="molecule type" value="Genomic_DNA"/>
</dbReference>
<feature type="domain" description="Transposase IS66 C-terminal" evidence="1">
    <location>
        <begin position="29"/>
        <end position="67"/>
    </location>
</feature>
<proteinExistence type="predicted"/>
<reference evidence="2" key="1">
    <citation type="submission" date="2021-07" db="EMBL/GenBank/DDBJ databases">
        <title>Pseudohoeflea marina sp. nov. a polyhydroxyalcanoate-producing bacterium.</title>
        <authorList>
            <person name="Zheng W."/>
            <person name="Yu S."/>
            <person name="Huang Y."/>
        </authorList>
    </citation>
    <scope>NUCLEOTIDE SEQUENCE</scope>
    <source>
        <strain evidence="2">DP4N28-3</strain>
    </source>
</reference>
<evidence type="ECO:0000259" key="1">
    <source>
        <dbReference type="Pfam" id="PF13817"/>
    </source>
</evidence>
<name>A0ABS6WQR8_9HYPH</name>
<keyword evidence="3" id="KW-1185">Reference proteome</keyword>
<gene>
    <name evidence="2" type="ORF">KY465_10635</name>
</gene>